<protein>
    <recommendedName>
        <fullName evidence="2">UspA domain-containing protein</fullName>
    </recommendedName>
</protein>
<dbReference type="InterPro" id="IPR006016">
    <property type="entry name" value="UspA"/>
</dbReference>
<feature type="domain" description="UspA" evidence="2">
    <location>
        <begin position="184"/>
        <end position="320"/>
    </location>
</feature>
<dbReference type="PANTHER" id="PTHR46268">
    <property type="entry name" value="STRESS RESPONSE PROTEIN NHAX"/>
    <property type="match status" value="1"/>
</dbReference>
<proteinExistence type="inferred from homology"/>
<evidence type="ECO:0000256" key="1">
    <source>
        <dbReference type="ARBA" id="ARBA00008791"/>
    </source>
</evidence>
<dbReference type="EMBL" id="WJPO01000001">
    <property type="protein sequence ID" value="MRH19540.1"/>
    <property type="molecule type" value="Genomic_DNA"/>
</dbReference>
<evidence type="ECO:0000259" key="2">
    <source>
        <dbReference type="Pfam" id="PF00582"/>
    </source>
</evidence>
<dbReference type="PANTHER" id="PTHR46268:SF6">
    <property type="entry name" value="UNIVERSAL STRESS PROTEIN UP12"/>
    <property type="match status" value="1"/>
</dbReference>
<keyword evidence="4" id="KW-1185">Reference proteome</keyword>
<gene>
    <name evidence="3" type="ORF">GH815_00940</name>
</gene>
<dbReference type="PRINTS" id="PR01438">
    <property type="entry name" value="UNVRSLSTRESS"/>
</dbReference>
<comment type="similarity">
    <text evidence="1">Belongs to the universal stress protein A family.</text>
</comment>
<name>A0A844B166_9RHOB</name>
<evidence type="ECO:0000313" key="4">
    <source>
        <dbReference type="Proteomes" id="UP000466730"/>
    </source>
</evidence>
<dbReference type="Proteomes" id="UP000466730">
    <property type="component" value="Unassembled WGS sequence"/>
</dbReference>
<sequence>MLSPSTAQDQHTACALRRNRRAAGVLDSEGRAARSLTRARPGIPMPQTFLVATDLSPRADRAVQRAFRLAGWVGADLVLVSVIDADLPAEIAGQMSSAAELRLAQFAASIPHSGEVTHDTRVVLGDPTEAIPALAAELDAALVILGLHRPRAFLDMLRETTMERIVRHSPRPVLLVRDPVDHAYATVLAALDFAPASDAALALAAQLAPEADIHGLHALHVPYRGFLAPEPAPGTPSPLRADAEARLAGWRDRHALPANLRSVEIVEGPAHRVLAERIAALDPDLIALGAHGRAGAAPSILGSLANDMMRDPPCDLLIAR</sequence>
<dbReference type="SUPFAM" id="SSF52402">
    <property type="entry name" value="Adenine nucleotide alpha hydrolases-like"/>
    <property type="match status" value="2"/>
</dbReference>
<comment type="caution">
    <text evidence="3">The sequence shown here is derived from an EMBL/GenBank/DDBJ whole genome shotgun (WGS) entry which is preliminary data.</text>
</comment>
<dbReference type="InterPro" id="IPR006015">
    <property type="entry name" value="Universal_stress_UspA"/>
</dbReference>
<feature type="domain" description="UspA" evidence="2">
    <location>
        <begin position="46"/>
        <end position="177"/>
    </location>
</feature>
<reference evidence="3 4" key="1">
    <citation type="submission" date="2019-11" db="EMBL/GenBank/DDBJ databases">
        <title>Draft Whole-Genome sequence of the marine photosynthetic bacterium Rhodovulum strictum DSM 11289.</title>
        <authorList>
            <person name="Kyndt J.A."/>
            <person name="Meyer T.E."/>
        </authorList>
    </citation>
    <scope>NUCLEOTIDE SEQUENCE [LARGE SCALE GENOMIC DNA]</scope>
    <source>
        <strain evidence="3 4">DSM 11289</strain>
    </source>
</reference>
<dbReference type="CDD" id="cd00293">
    <property type="entry name" value="USP-like"/>
    <property type="match status" value="2"/>
</dbReference>
<evidence type="ECO:0000313" key="3">
    <source>
        <dbReference type="EMBL" id="MRH19540.1"/>
    </source>
</evidence>
<dbReference type="InterPro" id="IPR014729">
    <property type="entry name" value="Rossmann-like_a/b/a_fold"/>
</dbReference>
<dbReference type="OrthoDB" id="5564966at2"/>
<organism evidence="3 4">
    <name type="scientific">Rhodovulum strictum</name>
    <dbReference type="NCBI Taxonomy" id="58314"/>
    <lineage>
        <taxon>Bacteria</taxon>
        <taxon>Pseudomonadati</taxon>
        <taxon>Pseudomonadota</taxon>
        <taxon>Alphaproteobacteria</taxon>
        <taxon>Rhodobacterales</taxon>
        <taxon>Paracoccaceae</taxon>
        <taxon>Rhodovulum</taxon>
    </lineage>
</organism>
<dbReference type="Pfam" id="PF00582">
    <property type="entry name" value="Usp"/>
    <property type="match status" value="2"/>
</dbReference>
<accession>A0A844B166</accession>
<dbReference type="AlphaFoldDB" id="A0A844B166"/>
<dbReference type="Gene3D" id="3.40.50.620">
    <property type="entry name" value="HUPs"/>
    <property type="match status" value="2"/>
</dbReference>